<keyword evidence="2" id="KW-1185">Reference proteome</keyword>
<evidence type="ECO:0000313" key="2">
    <source>
        <dbReference type="Proteomes" id="UP000277580"/>
    </source>
</evidence>
<evidence type="ECO:0008006" key="3">
    <source>
        <dbReference type="Google" id="ProtNLM"/>
    </source>
</evidence>
<dbReference type="STRING" id="1392247.A0A3N4L0V0"/>
<reference evidence="1 2" key="1">
    <citation type="journal article" date="2018" name="Nat. Ecol. Evol.">
        <title>Pezizomycetes genomes reveal the molecular basis of ectomycorrhizal truffle lifestyle.</title>
        <authorList>
            <person name="Murat C."/>
            <person name="Payen T."/>
            <person name="Noel B."/>
            <person name="Kuo A."/>
            <person name="Morin E."/>
            <person name="Chen J."/>
            <person name="Kohler A."/>
            <person name="Krizsan K."/>
            <person name="Balestrini R."/>
            <person name="Da Silva C."/>
            <person name="Montanini B."/>
            <person name="Hainaut M."/>
            <person name="Levati E."/>
            <person name="Barry K.W."/>
            <person name="Belfiori B."/>
            <person name="Cichocki N."/>
            <person name="Clum A."/>
            <person name="Dockter R.B."/>
            <person name="Fauchery L."/>
            <person name="Guy J."/>
            <person name="Iotti M."/>
            <person name="Le Tacon F."/>
            <person name="Lindquist E.A."/>
            <person name="Lipzen A."/>
            <person name="Malagnac F."/>
            <person name="Mello A."/>
            <person name="Molinier V."/>
            <person name="Miyauchi S."/>
            <person name="Poulain J."/>
            <person name="Riccioni C."/>
            <person name="Rubini A."/>
            <person name="Sitrit Y."/>
            <person name="Splivallo R."/>
            <person name="Traeger S."/>
            <person name="Wang M."/>
            <person name="Zifcakova L."/>
            <person name="Wipf D."/>
            <person name="Zambonelli A."/>
            <person name="Paolocci F."/>
            <person name="Nowrousian M."/>
            <person name="Ottonello S."/>
            <person name="Baldrian P."/>
            <person name="Spatafora J.W."/>
            <person name="Henrissat B."/>
            <person name="Nagy L.G."/>
            <person name="Aury J.M."/>
            <person name="Wincker P."/>
            <person name="Grigoriev I.V."/>
            <person name="Bonfante P."/>
            <person name="Martin F.M."/>
        </authorList>
    </citation>
    <scope>NUCLEOTIDE SEQUENCE [LARGE SCALE GENOMIC DNA]</scope>
    <source>
        <strain evidence="1 2">CCBAS932</strain>
    </source>
</reference>
<organism evidence="1 2">
    <name type="scientific">Morchella conica CCBAS932</name>
    <dbReference type="NCBI Taxonomy" id="1392247"/>
    <lineage>
        <taxon>Eukaryota</taxon>
        <taxon>Fungi</taxon>
        <taxon>Dikarya</taxon>
        <taxon>Ascomycota</taxon>
        <taxon>Pezizomycotina</taxon>
        <taxon>Pezizomycetes</taxon>
        <taxon>Pezizales</taxon>
        <taxon>Morchellaceae</taxon>
        <taxon>Morchella</taxon>
    </lineage>
</organism>
<feature type="non-terminal residue" evidence="1">
    <location>
        <position position="1"/>
    </location>
</feature>
<gene>
    <name evidence="1" type="ORF">P167DRAFT_483145</name>
</gene>
<sequence length="123" mass="13254">PSNRIREINGQTEDINHGFGGKYVWLVPGYGTTATTAATDFEIVVQNTPNKGKDNLAEGAGGKARYLIVGKDPLAPERVTHVAFPKTIESVKGVPVGYSGMTIDIHNGRGGDFLYLCWKSEGF</sequence>
<protein>
    <recommendedName>
        <fullName evidence="3">MABP domain-containing protein</fullName>
    </recommendedName>
</protein>
<dbReference type="InParanoid" id="A0A3N4L0V0"/>
<dbReference type="EMBL" id="ML119114">
    <property type="protein sequence ID" value="RPB15122.1"/>
    <property type="molecule type" value="Genomic_DNA"/>
</dbReference>
<name>A0A3N4L0V0_9PEZI</name>
<proteinExistence type="predicted"/>
<dbReference type="OrthoDB" id="1046782at2759"/>
<accession>A0A3N4L0V0</accession>
<dbReference type="Proteomes" id="UP000277580">
    <property type="component" value="Unassembled WGS sequence"/>
</dbReference>
<evidence type="ECO:0000313" key="1">
    <source>
        <dbReference type="EMBL" id="RPB15122.1"/>
    </source>
</evidence>
<dbReference type="AlphaFoldDB" id="A0A3N4L0V0"/>